<keyword evidence="6" id="KW-1185">Reference proteome</keyword>
<dbReference type="eggNOG" id="KOG0806">
    <property type="taxonomic scope" value="Eukaryota"/>
</dbReference>
<dbReference type="PROSITE" id="PS51257">
    <property type="entry name" value="PROKAR_LIPOPROTEIN"/>
    <property type="match status" value="1"/>
</dbReference>
<dbReference type="InterPro" id="IPR040154">
    <property type="entry name" value="Biotinidase/VNN"/>
</dbReference>
<dbReference type="PANTHER" id="PTHR10609">
    <property type="entry name" value="BIOTINIDASE-RELATED"/>
    <property type="match status" value="1"/>
</dbReference>
<feature type="chain" id="PRO_5002812062" description="CN hydrolase domain-containing protein" evidence="3">
    <location>
        <begin position="22"/>
        <end position="558"/>
    </location>
</feature>
<reference evidence="5 6" key="1">
    <citation type="journal article" date="2007" name="Nature">
        <title>Evolution of genes and genomes on the Drosophila phylogeny.</title>
        <authorList>
            <consortium name="Drosophila 12 Genomes Consortium"/>
            <person name="Clark A.G."/>
            <person name="Eisen M.B."/>
            <person name="Smith D.R."/>
            <person name="Bergman C.M."/>
            <person name="Oliver B."/>
            <person name="Markow T.A."/>
            <person name="Kaufman T.C."/>
            <person name="Kellis M."/>
            <person name="Gelbart W."/>
            <person name="Iyer V.N."/>
            <person name="Pollard D.A."/>
            <person name="Sackton T.B."/>
            <person name="Larracuente A.M."/>
            <person name="Singh N.D."/>
            <person name="Abad J.P."/>
            <person name="Abt D.N."/>
            <person name="Adryan B."/>
            <person name="Aguade M."/>
            <person name="Akashi H."/>
            <person name="Anderson W.W."/>
            <person name="Aquadro C.F."/>
            <person name="Ardell D.H."/>
            <person name="Arguello R."/>
            <person name="Artieri C.G."/>
            <person name="Barbash D.A."/>
            <person name="Barker D."/>
            <person name="Barsanti P."/>
            <person name="Batterham P."/>
            <person name="Batzoglou S."/>
            <person name="Begun D."/>
            <person name="Bhutkar A."/>
            <person name="Blanco E."/>
            <person name="Bosak S.A."/>
            <person name="Bradley R.K."/>
            <person name="Brand A.D."/>
            <person name="Brent M.R."/>
            <person name="Brooks A.N."/>
            <person name="Brown R.H."/>
            <person name="Butlin R.K."/>
            <person name="Caggese C."/>
            <person name="Calvi B.R."/>
            <person name="Bernardo de Carvalho A."/>
            <person name="Caspi A."/>
            <person name="Castrezana S."/>
            <person name="Celniker S.E."/>
            <person name="Chang J.L."/>
            <person name="Chapple C."/>
            <person name="Chatterji S."/>
            <person name="Chinwalla A."/>
            <person name="Civetta A."/>
            <person name="Clifton S.W."/>
            <person name="Comeron J.M."/>
            <person name="Costello J.C."/>
            <person name="Coyne J.A."/>
            <person name="Daub J."/>
            <person name="David R.G."/>
            <person name="Delcher A.L."/>
            <person name="Delehaunty K."/>
            <person name="Do C.B."/>
            <person name="Ebling H."/>
            <person name="Edwards K."/>
            <person name="Eickbush T."/>
            <person name="Evans J.D."/>
            <person name="Filipski A."/>
            <person name="Findeiss S."/>
            <person name="Freyhult E."/>
            <person name="Fulton L."/>
            <person name="Fulton R."/>
            <person name="Garcia A.C."/>
            <person name="Gardiner A."/>
            <person name="Garfield D.A."/>
            <person name="Garvin B.E."/>
            <person name="Gibson G."/>
            <person name="Gilbert D."/>
            <person name="Gnerre S."/>
            <person name="Godfrey J."/>
            <person name="Good R."/>
            <person name="Gotea V."/>
            <person name="Gravely B."/>
            <person name="Greenberg A.J."/>
            <person name="Griffiths-Jones S."/>
            <person name="Gross S."/>
            <person name="Guigo R."/>
            <person name="Gustafson E.A."/>
            <person name="Haerty W."/>
            <person name="Hahn M.W."/>
            <person name="Halligan D.L."/>
            <person name="Halpern A.L."/>
            <person name="Halter G.M."/>
            <person name="Han M.V."/>
            <person name="Heger A."/>
            <person name="Hillier L."/>
            <person name="Hinrichs A.S."/>
            <person name="Holmes I."/>
            <person name="Hoskins R.A."/>
            <person name="Hubisz M.J."/>
            <person name="Hultmark D."/>
            <person name="Huntley M.A."/>
            <person name="Jaffe D.B."/>
            <person name="Jagadeeshan S."/>
            <person name="Jeck W.R."/>
            <person name="Johnson J."/>
            <person name="Jones C.D."/>
            <person name="Jordan W.C."/>
            <person name="Karpen G.H."/>
            <person name="Kataoka E."/>
            <person name="Keightley P.D."/>
            <person name="Kheradpour P."/>
            <person name="Kirkness E.F."/>
            <person name="Koerich L.B."/>
            <person name="Kristiansen K."/>
            <person name="Kudrna D."/>
            <person name="Kulathinal R.J."/>
            <person name="Kumar S."/>
            <person name="Kwok R."/>
            <person name="Lander E."/>
            <person name="Langley C.H."/>
            <person name="Lapoint R."/>
            <person name="Lazzaro B.P."/>
            <person name="Lee S.J."/>
            <person name="Levesque L."/>
            <person name="Li R."/>
            <person name="Lin C.F."/>
            <person name="Lin M.F."/>
            <person name="Lindblad-Toh K."/>
            <person name="Llopart A."/>
            <person name="Long M."/>
            <person name="Low L."/>
            <person name="Lozovsky E."/>
            <person name="Lu J."/>
            <person name="Luo M."/>
            <person name="Machado C.A."/>
            <person name="Makalowski W."/>
            <person name="Marzo M."/>
            <person name="Matsuda M."/>
            <person name="Matzkin L."/>
            <person name="McAllister B."/>
            <person name="McBride C.S."/>
            <person name="McKernan B."/>
            <person name="McKernan K."/>
            <person name="Mendez-Lago M."/>
            <person name="Minx P."/>
            <person name="Mollenhauer M.U."/>
            <person name="Montooth K."/>
            <person name="Mount S.M."/>
            <person name="Mu X."/>
            <person name="Myers E."/>
            <person name="Negre B."/>
            <person name="Newfeld S."/>
            <person name="Nielsen R."/>
            <person name="Noor M.A."/>
            <person name="O'Grady P."/>
            <person name="Pachter L."/>
            <person name="Papaceit M."/>
            <person name="Parisi M.J."/>
            <person name="Parisi M."/>
            <person name="Parts L."/>
            <person name="Pedersen J.S."/>
            <person name="Pesole G."/>
            <person name="Phillippy A.M."/>
            <person name="Ponting C.P."/>
            <person name="Pop M."/>
            <person name="Porcelli D."/>
            <person name="Powell J.R."/>
            <person name="Prohaska S."/>
            <person name="Pruitt K."/>
            <person name="Puig M."/>
            <person name="Quesneville H."/>
            <person name="Ram K.R."/>
            <person name="Rand D."/>
            <person name="Rasmussen M.D."/>
            <person name="Reed L.K."/>
            <person name="Reenan R."/>
            <person name="Reily A."/>
            <person name="Remington K.A."/>
            <person name="Rieger T.T."/>
            <person name="Ritchie M.G."/>
            <person name="Robin C."/>
            <person name="Rogers Y.H."/>
            <person name="Rohde C."/>
            <person name="Rozas J."/>
            <person name="Rubenfield M.J."/>
            <person name="Ruiz A."/>
            <person name="Russo S."/>
            <person name="Salzberg S.L."/>
            <person name="Sanchez-Gracia A."/>
            <person name="Saranga D.J."/>
            <person name="Sato H."/>
            <person name="Schaeffer S.W."/>
            <person name="Schatz M.C."/>
            <person name="Schlenke T."/>
            <person name="Schwartz R."/>
            <person name="Segarra C."/>
            <person name="Singh R.S."/>
            <person name="Sirot L."/>
            <person name="Sirota M."/>
            <person name="Sisneros N.B."/>
            <person name="Smith C.D."/>
            <person name="Smith T.F."/>
            <person name="Spieth J."/>
            <person name="Stage D.E."/>
            <person name="Stark A."/>
            <person name="Stephan W."/>
            <person name="Strausberg R.L."/>
            <person name="Strempel S."/>
            <person name="Sturgill D."/>
            <person name="Sutton G."/>
            <person name="Sutton G.G."/>
            <person name="Tao W."/>
            <person name="Teichmann S."/>
            <person name="Tobari Y.N."/>
            <person name="Tomimura Y."/>
            <person name="Tsolas J.M."/>
            <person name="Valente V.L."/>
            <person name="Venter E."/>
            <person name="Venter J.C."/>
            <person name="Vicario S."/>
            <person name="Vieira F.G."/>
            <person name="Vilella A.J."/>
            <person name="Villasante A."/>
            <person name="Walenz B."/>
            <person name="Wang J."/>
            <person name="Wasserman M."/>
            <person name="Watts T."/>
            <person name="Wilson D."/>
            <person name="Wilson R.K."/>
            <person name="Wing R.A."/>
            <person name="Wolfner M.F."/>
            <person name="Wong A."/>
            <person name="Wong G.K."/>
            <person name="Wu C.I."/>
            <person name="Wu G."/>
            <person name="Yamamoto D."/>
            <person name="Yang H.P."/>
            <person name="Yang S.P."/>
            <person name="Yorke J.A."/>
            <person name="Yoshida K."/>
            <person name="Zdobnov E."/>
            <person name="Zhang P."/>
            <person name="Zhang Y."/>
            <person name="Zimin A.V."/>
            <person name="Baldwin J."/>
            <person name="Abdouelleil A."/>
            <person name="Abdulkadir J."/>
            <person name="Abebe A."/>
            <person name="Abera B."/>
            <person name="Abreu J."/>
            <person name="Acer S.C."/>
            <person name="Aftuck L."/>
            <person name="Alexander A."/>
            <person name="An P."/>
            <person name="Anderson E."/>
            <person name="Anderson S."/>
            <person name="Arachi H."/>
            <person name="Azer M."/>
            <person name="Bachantsang P."/>
            <person name="Barry A."/>
            <person name="Bayul T."/>
            <person name="Berlin A."/>
            <person name="Bessette D."/>
            <person name="Bloom T."/>
            <person name="Blye J."/>
            <person name="Boguslavskiy L."/>
            <person name="Bonnet C."/>
            <person name="Boukhgalter B."/>
            <person name="Bourzgui I."/>
            <person name="Brown A."/>
            <person name="Cahill P."/>
            <person name="Channer S."/>
            <person name="Cheshatsang Y."/>
            <person name="Chuda L."/>
            <person name="Citroen M."/>
            <person name="Collymore A."/>
            <person name="Cooke P."/>
            <person name="Costello M."/>
            <person name="D'Aco K."/>
            <person name="Daza R."/>
            <person name="De Haan G."/>
            <person name="DeGray S."/>
            <person name="DeMaso C."/>
            <person name="Dhargay N."/>
            <person name="Dooley K."/>
            <person name="Dooley E."/>
            <person name="Doricent M."/>
            <person name="Dorje P."/>
            <person name="Dorjee K."/>
            <person name="Dupes A."/>
            <person name="Elong R."/>
            <person name="Falk J."/>
            <person name="Farina A."/>
            <person name="Faro S."/>
            <person name="Ferguson D."/>
            <person name="Fisher S."/>
            <person name="Foley C.D."/>
            <person name="Franke A."/>
            <person name="Friedrich D."/>
            <person name="Gadbois L."/>
            <person name="Gearin G."/>
            <person name="Gearin C.R."/>
            <person name="Giannoukos G."/>
            <person name="Goode T."/>
            <person name="Graham J."/>
            <person name="Grandbois E."/>
            <person name="Grewal S."/>
            <person name="Gyaltsen K."/>
            <person name="Hafez N."/>
            <person name="Hagos B."/>
            <person name="Hall J."/>
            <person name="Henson C."/>
            <person name="Hollinger A."/>
            <person name="Honan T."/>
            <person name="Huard M.D."/>
            <person name="Hughes L."/>
            <person name="Hurhula B."/>
            <person name="Husby M.E."/>
            <person name="Kamat A."/>
            <person name="Kanga B."/>
            <person name="Kashin S."/>
            <person name="Khazanovich D."/>
            <person name="Kisner P."/>
            <person name="Lance K."/>
            <person name="Lara M."/>
            <person name="Lee W."/>
            <person name="Lennon N."/>
            <person name="Letendre F."/>
            <person name="LeVine R."/>
            <person name="Lipovsky A."/>
            <person name="Liu X."/>
            <person name="Liu J."/>
            <person name="Liu S."/>
            <person name="Lokyitsang T."/>
            <person name="Lokyitsang Y."/>
            <person name="Lubonja R."/>
            <person name="Lui A."/>
            <person name="MacDonald P."/>
            <person name="Magnisalis V."/>
            <person name="Maru K."/>
            <person name="Matthews C."/>
            <person name="McCusker W."/>
            <person name="McDonough S."/>
            <person name="Mehta T."/>
            <person name="Meldrim J."/>
            <person name="Meneus L."/>
            <person name="Mihai O."/>
            <person name="Mihalev A."/>
            <person name="Mihova T."/>
            <person name="Mittelman R."/>
            <person name="Mlenga V."/>
            <person name="Montmayeur A."/>
            <person name="Mulrain L."/>
            <person name="Navidi A."/>
            <person name="Naylor J."/>
            <person name="Negash T."/>
            <person name="Nguyen T."/>
            <person name="Nguyen N."/>
            <person name="Nicol R."/>
            <person name="Norbu C."/>
            <person name="Norbu N."/>
            <person name="Novod N."/>
            <person name="O'Neill B."/>
            <person name="Osman S."/>
            <person name="Markiewicz E."/>
            <person name="Oyono O.L."/>
            <person name="Patti C."/>
            <person name="Phunkhang P."/>
            <person name="Pierre F."/>
            <person name="Priest M."/>
            <person name="Raghuraman S."/>
            <person name="Rege F."/>
            <person name="Reyes R."/>
            <person name="Rise C."/>
            <person name="Rogov P."/>
            <person name="Ross K."/>
            <person name="Ryan E."/>
            <person name="Settipalli S."/>
            <person name="Shea T."/>
            <person name="Sherpa N."/>
            <person name="Shi L."/>
            <person name="Shih D."/>
            <person name="Sparrow T."/>
            <person name="Spaulding J."/>
            <person name="Stalker J."/>
            <person name="Stange-Thomann N."/>
            <person name="Stavropoulos S."/>
            <person name="Stone C."/>
            <person name="Strader C."/>
            <person name="Tesfaye S."/>
            <person name="Thomson T."/>
            <person name="Thoulutsang Y."/>
            <person name="Thoulutsang D."/>
            <person name="Topham K."/>
            <person name="Topping I."/>
            <person name="Tsamla T."/>
            <person name="Vassiliev H."/>
            <person name="Vo A."/>
            <person name="Wangchuk T."/>
            <person name="Wangdi T."/>
            <person name="Weiand M."/>
            <person name="Wilkinson J."/>
            <person name="Wilson A."/>
            <person name="Yadav S."/>
            <person name="Young G."/>
            <person name="Yu Q."/>
            <person name="Zembek L."/>
            <person name="Zhong D."/>
            <person name="Zimmer A."/>
            <person name="Zwirko Z."/>
            <person name="Jaffe D.B."/>
            <person name="Alvarez P."/>
            <person name="Brockman W."/>
            <person name="Butler J."/>
            <person name="Chin C."/>
            <person name="Gnerre S."/>
            <person name="Grabherr M."/>
            <person name="Kleber M."/>
            <person name="Mauceli E."/>
            <person name="MacCallum I."/>
        </authorList>
    </citation>
    <scope>NUCLEOTIDE SEQUENCE [LARGE SCALE GENOMIC DNA]</scope>
    <source>
        <strain evidence="6">Tucson 15081-1352.22</strain>
    </source>
</reference>
<accession>B4L6I6</accession>
<dbReference type="Pfam" id="PF00795">
    <property type="entry name" value="CN_hydrolase"/>
    <property type="match status" value="1"/>
</dbReference>
<feature type="signal peptide" evidence="3">
    <location>
        <begin position="1"/>
        <end position="21"/>
    </location>
</feature>
<evidence type="ECO:0000256" key="1">
    <source>
        <dbReference type="ARBA" id="ARBA00008225"/>
    </source>
</evidence>
<proteinExistence type="inferred from homology"/>
<evidence type="ECO:0000313" key="6">
    <source>
        <dbReference type="Proteomes" id="UP000009192"/>
    </source>
</evidence>
<dbReference type="SUPFAM" id="SSF56317">
    <property type="entry name" value="Carbon-nitrogen hydrolase"/>
    <property type="match status" value="1"/>
</dbReference>
<name>B4L6I6_DROMO</name>
<dbReference type="Pfam" id="PF19018">
    <property type="entry name" value="Vanin_C"/>
    <property type="match status" value="1"/>
</dbReference>
<dbReference type="InParanoid" id="B4L6I6"/>
<evidence type="ECO:0000256" key="3">
    <source>
        <dbReference type="SAM" id="SignalP"/>
    </source>
</evidence>
<dbReference type="Gene3D" id="3.60.110.10">
    <property type="entry name" value="Carbon-nitrogen hydrolase"/>
    <property type="match status" value="1"/>
</dbReference>
<dbReference type="InterPro" id="IPR003010">
    <property type="entry name" value="C-N_Hydrolase"/>
</dbReference>
<dbReference type="Proteomes" id="UP000009192">
    <property type="component" value="Unassembled WGS sequence"/>
</dbReference>
<dbReference type="InterPro" id="IPR036526">
    <property type="entry name" value="C-N_Hydrolase_sf"/>
</dbReference>
<dbReference type="OrthoDB" id="10250282at2759"/>
<evidence type="ECO:0000259" key="4">
    <source>
        <dbReference type="PROSITE" id="PS50263"/>
    </source>
</evidence>
<dbReference type="AlphaFoldDB" id="B4L6I6"/>
<dbReference type="HOGENOM" id="CLU_033209_1_0_1"/>
<feature type="domain" description="CN hydrolase" evidence="4">
    <location>
        <begin position="27"/>
        <end position="294"/>
    </location>
</feature>
<organism evidence="5 6">
    <name type="scientific">Drosophila mojavensis</name>
    <name type="common">Fruit fly</name>
    <dbReference type="NCBI Taxonomy" id="7230"/>
    <lineage>
        <taxon>Eukaryota</taxon>
        <taxon>Metazoa</taxon>
        <taxon>Ecdysozoa</taxon>
        <taxon>Arthropoda</taxon>
        <taxon>Hexapoda</taxon>
        <taxon>Insecta</taxon>
        <taxon>Pterygota</taxon>
        <taxon>Neoptera</taxon>
        <taxon>Endopterygota</taxon>
        <taxon>Diptera</taxon>
        <taxon>Brachycera</taxon>
        <taxon>Muscomorpha</taxon>
        <taxon>Ephydroidea</taxon>
        <taxon>Drosophilidae</taxon>
        <taxon>Drosophila</taxon>
    </lineage>
</organism>
<keyword evidence="2 5" id="KW-0378">Hydrolase</keyword>
<dbReference type="PhylomeDB" id="B4L6I6"/>
<dbReference type="PANTHER" id="PTHR10609:SF14">
    <property type="entry name" value="BIOTINIDASE"/>
    <property type="match status" value="1"/>
</dbReference>
<comment type="similarity">
    <text evidence="1">Belongs to the carbon-nitrogen hydrolase superfamily. BTD/VNN family.</text>
</comment>
<dbReference type="EMBL" id="CH933812">
    <property type="protein sequence ID" value="EDW05982.1"/>
    <property type="molecule type" value="Genomic_DNA"/>
</dbReference>
<dbReference type="InterPro" id="IPR043957">
    <property type="entry name" value="Vanin_C"/>
</dbReference>
<evidence type="ECO:0000313" key="5">
    <source>
        <dbReference type="EMBL" id="EDW05982.1"/>
    </source>
</evidence>
<dbReference type="KEGG" id="dmo:Dmoj_GI16174"/>
<sequence length="558" mass="61712">MRGKCLLLLQLLCAAVVGCGAATGGYYTAGVVEFRPAVSGGSSEQLLEENLAAYLELIEAANGTADILIFPEGTLNSQLQLTAVPAPSRRSLCPIVVAPVDGVATFLRQLACAAVGAQSYLVLNVKERERCDREADCPARGYRLYNTNVVLDRSGAVVSRYRKWNLYLEPQLNRTKEPEYAIFETDFNVTFGHFICFDMLFYTPAQELVERYSIQHLIVTKMFNSELPFLTASQFQQGWAWANNVNLLAAGASLPHGGISGSGIYAGRRGALVRRMVGDTHVGQRQLLLARVPRYSQSLQEQESEQEPEAELELELELDEERAGPAQRQLVMLQQPQLEDFASWLVPLLNGSRQHQRLCQQDLCCDFELQLELPSDAAQPPEYSYRAGVFVGQRRYEEEQYSVVRLCGLFACRNESILSCGQLAAAPAEEPAAGSRSITFSWLRIRGEFVRRQRRLLMPSTLSAALYALQATEFEWAWQDDTDIETAATHVELGLSKSHSELLTFGIYGNYFDEFADDDKPGGGEGGGGDGARGVLVAKRGQQLLMVLLLLLLSYHGG</sequence>
<protein>
    <recommendedName>
        <fullName evidence="4">CN hydrolase domain-containing protein</fullName>
    </recommendedName>
</protein>
<gene>
    <name evidence="5" type="primary">Dmoj\GI16174</name>
    <name evidence="5" type="ORF">Dmoj_GI16174</name>
</gene>
<dbReference type="PROSITE" id="PS50263">
    <property type="entry name" value="CN_HYDROLASE"/>
    <property type="match status" value="1"/>
</dbReference>
<dbReference type="GO" id="GO:0016787">
    <property type="term" value="F:hydrolase activity"/>
    <property type="evidence" value="ECO:0007669"/>
    <property type="project" value="UniProtKB-KW"/>
</dbReference>
<evidence type="ECO:0000256" key="2">
    <source>
        <dbReference type="ARBA" id="ARBA00022801"/>
    </source>
</evidence>
<dbReference type="OMA" id="ADLCCDF"/>
<keyword evidence="3" id="KW-0732">Signal</keyword>